<evidence type="ECO:0000313" key="1">
    <source>
        <dbReference type="EMBL" id="KAJ0388987.1"/>
    </source>
</evidence>
<name>A0AAD5L4E4_PYTIN</name>
<dbReference type="EMBL" id="JAKCXM010005383">
    <property type="protein sequence ID" value="KAJ0388987.1"/>
    <property type="molecule type" value="Genomic_DNA"/>
</dbReference>
<organism evidence="1 2">
    <name type="scientific">Pythium insidiosum</name>
    <name type="common">Pythiosis disease agent</name>
    <dbReference type="NCBI Taxonomy" id="114742"/>
    <lineage>
        <taxon>Eukaryota</taxon>
        <taxon>Sar</taxon>
        <taxon>Stramenopiles</taxon>
        <taxon>Oomycota</taxon>
        <taxon>Peronosporomycetes</taxon>
        <taxon>Pythiales</taxon>
        <taxon>Pythiaceae</taxon>
        <taxon>Pythium</taxon>
    </lineage>
</organism>
<accession>A0AAD5L4E4</accession>
<comment type="caution">
    <text evidence="1">The sequence shown here is derived from an EMBL/GenBank/DDBJ whole genome shotgun (WGS) entry which is preliminary data.</text>
</comment>
<dbReference type="GO" id="GO:0016491">
    <property type="term" value="F:oxidoreductase activity"/>
    <property type="evidence" value="ECO:0007669"/>
    <property type="project" value="InterPro"/>
</dbReference>
<gene>
    <name evidence="1" type="ORF">P43SY_010499</name>
</gene>
<evidence type="ECO:0000313" key="2">
    <source>
        <dbReference type="Proteomes" id="UP001209570"/>
    </source>
</evidence>
<dbReference type="Gene3D" id="1.20.58.100">
    <property type="entry name" value="Fumarate reductase/succinate dehydrogenase flavoprotein-like, C-terminal domain"/>
    <property type="match status" value="1"/>
</dbReference>
<dbReference type="AlphaFoldDB" id="A0AAD5L4E4"/>
<keyword evidence="2" id="KW-1185">Reference proteome</keyword>
<proteinExistence type="predicted"/>
<dbReference type="Proteomes" id="UP001209570">
    <property type="component" value="Unassembled WGS sequence"/>
</dbReference>
<dbReference type="SUPFAM" id="SSF46977">
    <property type="entry name" value="Succinate dehydrogenase/fumarate reductase flavoprotein C-terminal domain"/>
    <property type="match status" value="1"/>
</dbReference>
<sequence length="76" mass="8359">MWENVGPLRTFVGMAKAVEKLTQLEIKAEKLYRECYVTRQSAGIRNAVRAAKEIALAALNSPVSVGTHYILPDAQA</sequence>
<reference evidence="1" key="1">
    <citation type="submission" date="2021-12" db="EMBL/GenBank/DDBJ databases">
        <title>Prjna785345.</title>
        <authorList>
            <person name="Rujirawat T."/>
            <person name="Krajaejun T."/>
        </authorList>
    </citation>
    <scope>NUCLEOTIDE SEQUENCE</scope>
    <source>
        <strain evidence="1">Pi057C3</strain>
    </source>
</reference>
<dbReference type="InterPro" id="IPR037099">
    <property type="entry name" value="Fum_R/Succ_DH_flav-like_C_sf"/>
</dbReference>
<protein>
    <submittedName>
        <fullName evidence="1">Uncharacterized protein</fullName>
    </submittedName>
</protein>